<protein>
    <recommendedName>
        <fullName evidence="2">SAM domain-containing protein</fullName>
    </recommendedName>
</protein>
<name>A0ABD3W9R3_SINWO</name>
<accession>A0ABD3W9R3</accession>
<dbReference type="InterPro" id="IPR001660">
    <property type="entry name" value="SAM"/>
</dbReference>
<evidence type="ECO:0000256" key="1">
    <source>
        <dbReference type="SAM" id="MobiDB-lite"/>
    </source>
</evidence>
<dbReference type="Proteomes" id="UP001634394">
    <property type="component" value="Unassembled WGS sequence"/>
</dbReference>
<organism evidence="3 4">
    <name type="scientific">Sinanodonta woodiana</name>
    <name type="common">Chinese pond mussel</name>
    <name type="synonym">Anodonta woodiana</name>
    <dbReference type="NCBI Taxonomy" id="1069815"/>
    <lineage>
        <taxon>Eukaryota</taxon>
        <taxon>Metazoa</taxon>
        <taxon>Spiralia</taxon>
        <taxon>Lophotrochozoa</taxon>
        <taxon>Mollusca</taxon>
        <taxon>Bivalvia</taxon>
        <taxon>Autobranchia</taxon>
        <taxon>Heteroconchia</taxon>
        <taxon>Palaeoheterodonta</taxon>
        <taxon>Unionida</taxon>
        <taxon>Unionoidea</taxon>
        <taxon>Unionidae</taxon>
        <taxon>Unioninae</taxon>
        <taxon>Sinanodonta</taxon>
    </lineage>
</organism>
<feature type="compositionally biased region" description="Polar residues" evidence="1">
    <location>
        <begin position="41"/>
        <end position="50"/>
    </location>
</feature>
<feature type="compositionally biased region" description="Basic and acidic residues" evidence="1">
    <location>
        <begin position="62"/>
        <end position="80"/>
    </location>
</feature>
<feature type="region of interest" description="Disordered" evidence="1">
    <location>
        <begin position="1"/>
        <end position="96"/>
    </location>
</feature>
<dbReference type="EMBL" id="JBJQND010000008">
    <property type="protein sequence ID" value="KAL3870116.1"/>
    <property type="molecule type" value="Genomic_DNA"/>
</dbReference>
<dbReference type="InterPro" id="IPR013761">
    <property type="entry name" value="SAM/pointed_sf"/>
</dbReference>
<sequence length="204" mass="23001">MASESKKLPKTLASENSRLPKTMASESTKLPKAVASEGTRLPNTMTSESTKLPKAVTSESTKLPKADKSPTDTNKPKLKETPSTGSKKPTRNKTKPLHFWTSADVNKWLKKHGGHCHDLYGDLLLEQEVTGRTLIRCNDFKLERMGISNSNHRNELMQHILRLRLKHETVELKNLDQKGSGFELPLPDTKHQSIKEKKQSVEKR</sequence>
<evidence type="ECO:0000313" key="4">
    <source>
        <dbReference type="Proteomes" id="UP001634394"/>
    </source>
</evidence>
<dbReference type="Pfam" id="PF07647">
    <property type="entry name" value="SAM_2"/>
    <property type="match status" value="1"/>
</dbReference>
<comment type="caution">
    <text evidence="3">The sequence shown here is derived from an EMBL/GenBank/DDBJ whole genome shotgun (WGS) entry which is preliminary data.</text>
</comment>
<dbReference type="SUPFAM" id="SSF47769">
    <property type="entry name" value="SAM/Pointed domain"/>
    <property type="match status" value="1"/>
</dbReference>
<feature type="compositionally biased region" description="Polar residues" evidence="1">
    <location>
        <begin position="13"/>
        <end position="28"/>
    </location>
</feature>
<feature type="domain" description="SAM" evidence="2">
    <location>
        <begin position="100"/>
        <end position="166"/>
    </location>
</feature>
<keyword evidence="4" id="KW-1185">Reference proteome</keyword>
<dbReference type="PANTHER" id="PTHR20843:SF0">
    <property type="entry name" value="PROTEIN AVEUGLE"/>
    <property type="match status" value="1"/>
</dbReference>
<evidence type="ECO:0000259" key="2">
    <source>
        <dbReference type="PROSITE" id="PS50105"/>
    </source>
</evidence>
<reference evidence="3 4" key="1">
    <citation type="submission" date="2024-11" db="EMBL/GenBank/DDBJ databases">
        <title>Chromosome-level genome assembly of the freshwater bivalve Anodonta woodiana.</title>
        <authorList>
            <person name="Chen X."/>
        </authorList>
    </citation>
    <scope>NUCLEOTIDE SEQUENCE [LARGE SCALE GENOMIC DNA]</scope>
    <source>
        <strain evidence="3">MN2024</strain>
        <tissue evidence="3">Gills</tissue>
    </source>
</reference>
<dbReference type="EMBL" id="JBJQND010000008">
    <property type="protein sequence ID" value="KAL3870115.1"/>
    <property type="molecule type" value="Genomic_DNA"/>
</dbReference>
<dbReference type="SMART" id="SM00454">
    <property type="entry name" value="SAM"/>
    <property type="match status" value="1"/>
</dbReference>
<dbReference type="PROSITE" id="PS50105">
    <property type="entry name" value="SAM_DOMAIN"/>
    <property type="match status" value="1"/>
</dbReference>
<dbReference type="Gene3D" id="1.10.150.50">
    <property type="entry name" value="Transcription Factor, Ets-1"/>
    <property type="match status" value="1"/>
</dbReference>
<feature type="compositionally biased region" description="Basic and acidic residues" evidence="1">
    <location>
        <begin position="188"/>
        <end position="204"/>
    </location>
</feature>
<evidence type="ECO:0000313" key="3">
    <source>
        <dbReference type="EMBL" id="KAL3870116.1"/>
    </source>
</evidence>
<proteinExistence type="predicted"/>
<dbReference type="PANTHER" id="PTHR20843">
    <property type="entry name" value="STERILE ALPHA MOTIF DOMAIN CONTAINING PROTEIN 10"/>
    <property type="match status" value="1"/>
</dbReference>
<dbReference type="InterPro" id="IPR052268">
    <property type="entry name" value="SAM_domain-containing_protein"/>
</dbReference>
<gene>
    <name evidence="3" type="ORF">ACJMK2_042727</name>
</gene>
<dbReference type="AlphaFoldDB" id="A0ABD3W9R3"/>
<feature type="region of interest" description="Disordered" evidence="1">
    <location>
        <begin position="178"/>
        <end position="204"/>
    </location>
</feature>